<dbReference type="SMART" id="SM00369">
    <property type="entry name" value="LRR_TYP"/>
    <property type="match status" value="4"/>
</dbReference>
<evidence type="ECO:0000313" key="5">
    <source>
        <dbReference type="Proteomes" id="UP000236333"/>
    </source>
</evidence>
<dbReference type="PROSITE" id="PS51450">
    <property type="entry name" value="LRR"/>
    <property type="match status" value="2"/>
</dbReference>
<comment type="subcellular location">
    <subcellularLocation>
        <location evidence="1">Cytoplasm</location>
        <location evidence="1">Cytoskeleton</location>
        <location evidence="1">Cilium axoneme</location>
    </subcellularLocation>
</comment>
<protein>
    <submittedName>
        <fullName evidence="4">Protein phosphatase 1 regulatory subunit pprA</fullName>
    </submittedName>
</protein>
<dbReference type="AlphaFoldDB" id="A0A2J7ZHB1"/>
<keyword evidence="2" id="KW-0433">Leucine-rich repeat</keyword>
<proteinExistence type="predicted"/>
<dbReference type="PANTHER" id="PTHR15454">
    <property type="entry name" value="NISCHARIN RELATED"/>
    <property type="match status" value="1"/>
</dbReference>
<accession>A0A2J7ZHB1</accession>
<dbReference type="Gene3D" id="3.80.10.10">
    <property type="entry name" value="Ribonuclease Inhibitor"/>
    <property type="match status" value="2"/>
</dbReference>
<feature type="non-terminal residue" evidence="4">
    <location>
        <position position="1"/>
    </location>
</feature>
<keyword evidence="5" id="KW-1185">Reference proteome</keyword>
<dbReference type="InterPro" id="IPR003591">
    <property type="entry name" value="Leu-rich_rpt_typical-subtyp"/>
</dbReference>
<evidence type="ECO:0000256" key="2">
    <source>
        <dbReference type="ARBA" id="ARBA00022614"/>
    </source>
</evidence>
<dbReference type="OrthoDB" id="266138at2759"/>
<reference evidence="4 5" key="1">
    <citation type="journal article" date="2017" name="Mol. Biol. Evol.">
        <title>The 4-celled Tetrabaena socialis nuclear genome reveals the essential components for genetic control of cell number at the origin of multicellularity in the volvocine lineage.</title>
        <authorList>
            <person name="Featherston J."/>
            <person name="Arakaki Y."/>
            <person name="Hanschen E.R."/>
            <person name="Ferris P.J."/>
            <person name="Michod R.E."/>
            <person name="Olson B.J.S.C."/>
            <person name="Nozaki H."/>
            <person name="Durand P.M."/>
        </authorList>
    </citation>
    <scope>NUCLEOTIDE SEQUENCE [LARGE SCALE GENOMIC DNA]</scope>
    <source>
        <strain evidence="4 5">NIES-571</strain>
    </source>
</reference>
<evidence type="ECO:0000256" key="3">
    <source>
        <dbReference type="ARBA" id="ARBA00022737"/>
    </source>
</evidence>
<keyword evidence="3" id="KW-0677">Repeat</keyword>
<dbReference type="InterPro" id="IPR025875">
    <property type="entry name" value="Leu-rich_rpt_4"/>
</dbReference>
<evidence type="ECO:0000256" key="1">
    <source>
        <dbReference type="ARBA" id="ARBA00004430"/>
    </source>
</evidence>
<name>A0A2J7ZHB1_9CHLO</name>
<gene>
    <name evidence="4" type="ORF">TSOC_014555</name>
</gene>
<dbReference type="GO" id="GO:0005930">
    <property type="term" value="C:axoneme"/>
    <property type="evidence" value="ECO:0007669"/>
    <property type="project" value="UniProtKB-SubCell"/>
</dbReference>
<dbReference type="Proteomes" id="UP000236333">
    <property type="component" value="Unassembled WGS sequence"/>
</dbReference>
<dbReference type="Pfam" id="PF12799">
    <property type="entry name" value="LRR_4"/>
    <property type="match status" value="1"/>
</dbReference>
<evidence type="ECO:0000313" key="4">
    <source>
        <dbReference type="EMBL" id="PNG99663.1"/>
    </source>
</evidence>
<dbReference type="InterPro" id="IPR001611">
    <property type="entry name" value="Leu-rich_rpt"/>
</dbReference>
<dbReference type="EMBL" id="PGGS01002372">
    <property type="protein sequence ID" value="PNG99663.1"/>
    <property type="molecule type" value="Genomic_DNA"/>
</dbReference>
<organism evidence="4 5">
    <name type="scientific">Tetrabaena socialis</name>
    <dbReference type="NCBI Taxonomy" id="47790"/>
    <lineage>
        <taxon>Eukaryota</taxon>
        <taxon>Viridiplantae</taxon>
        <taxon>Chlorophyta</taxon>
        <taxon>core chlorophytes</taxon>
        <taxon>Chlorophyceae</taxon>
        <taxon>CS clade</taxon>
        <taxon>Chlamydomonadales</taxon>
        <taxon>Tetrabaenaceae</taxon>
        <taxon>Tetrabaena</taxon>
    </lineage>
</organism>
<dbReference type="SMART" id="SM00365">
    <property type="entry name" value="LRR_SD22"/>
    <property type="match status" value="5"/>
</dbReference>
<dbReference type="PANTHER" id="PTHR15454:SF56">
    <property type="entry name" value="PROTEIN PHOSPHATASE 1 REGULATORY SUBUNIT 7-RELATED"/>
    <property type="match status" value="1"/>
</dbReference>
<dbReference type="SUPFAM" id="SSF52075">
    <property type="entry name" value="Outer arm dynein light chain 1"/>
    <property type="match status" value="1"/>
</dbReference>
<dbReference type="FunFam" id="3.80.10.10:FF:000312">
    <property type="entry name" value="Protein phosphatases pp1 regulatory subunit, putative"/>
    <property type="match status" value="1"/>
</dbReference>
<comment type="caution">
    <text evidence="4">The sequence shown here is derived from an EMBL/GenBank/DDBJ whole genome shotgun (WGS) entry which is preliminary data.</text>
</comment>
<sequence>ELWLGRNRISKVEGLATLTALRRISLQSNRLTSMAGLEACTALEELYLSHNGIQRLEGLGPLARLKMLDVSSNRLTALQPDDLASQTELEDLWLNDNQLPAVDAALDRALEPVRQSLTCLYLEGNPAASDTQYKRKLTNMLPKLKQLDSNFL</sequence>
<dbReference type="InterPro" id="IPR032675">
    <property type="entry name" value="LRR_dom_sf"/>
</dbReference>